<dbReference type="PANTHER" id="PTHR15749">
    <property type="entry name" value="FANCONI-ASSOCIATED NUCLEASE 1"/>
    <property type="match status" value="1"/>
</dbReference>
<accession>A0A5B0R7D6</accession>
<evidence type="ECO:0000313" key="8">
    <source>
        <dbReference type="EMBL" id="KAA1121432.1"/>
    </source>
</evidence>
<comment type="subcellular location">
    <subcellularLocation>
        <location evidence="5">Nucleus</location>
    </subcellularLocation>
</comment>
<evidence type="ECO:0000256" key="1">
    <source>
        <dbReference type="ARBA" id="ARBA00022722"/>
    </source>
</evidence>
<reference evidence="8 9" key="1">
    <citation type="submission" date="2019-05" db="EMBL/GenBank/DDBJ databases">
        <title>Emergence of the Ug99 lineage of the wheat stem rust pathogen through somatic hybridization.</title>
        <authorList>
            <person name="Li F."/>
            <person name="Upadhyaya N.M."/>
            <person name="Sperschneider J."/>
            <person name="Matny O."/>
            <person name="Nguyen-Phuc H."/>
            <person name="Mago R."/>
            <person name="Raley C."/>
            <person name="Miller M.E."/>
            <person name="Silverstein K.A.T."/>
            <person name="Henningsen E."/>
            <person name="Hirsch C.D."/>
            <person name="Visser B."/>
            <person name="Pretorius Z.A."/>
            <person name="Steffenson B.J."/>
            <person name="Schwessinger B."/>
            <person name="Dodds P.N."/>
            <person name="Figueroa M."/>
        </authorList>
    </citation>
    <scope>NUCLEOTIDE SEQUENCE [LARGE SCALE GENOMIC DNA]</scope>
    <source>
        <strain evidence="8 9">Ug99</strain>
    </source>
</reference>
<evidence type="ECO:0000256" key="4">
    <source>
        <dbReference type="ARBA" id="ARBA00022842"/>
    </source>
</evidence>
<dbReference type="GO" id="GO:0004528">
    <property type="term" value="F:phosphodiesterase I activity"/>
    <property type="evidence" value="ECO:0007669"/>
    <property type="project" value="UniProtKB-EC"/>
</dbReference>
<feature type="region of interest" description="Disordered" evidence="6">
    <location>
        <begin position="1"/>
        <end position="56"/>
    </location>
</feature>
<dbReference type="InterPro" id="IPR049125">
    <property type="entry name" value="FAN1-like_WH"/>
</dbReference>
<keyword evidence="1 5" id="KW-0540">Nuclease</keyword>
<dbReference type="InterPro" id="IPR014883">
    <property type="entry name" value="VRR_NUC"/>
</dbReference>
<dbReference type="GO" id="GO:0070336">
    <property type="term" value="F:flap-structured DNA binding"/>
    <property type="evidence" value="ECO:0007669"/>
    <property type="project" value="TreeGrafter"/>
</dbReference>
<name>A0A5B0R7D6_PUCGR</name>
<dbReference type="SMART" id="SM00990">
    <property type="entry name" value="VRR_NUC"/>
    <property type="match status" value="1"/>
</dbReference>
<dbReference type="GO" id="GO:0008409">
    <property type="term" value="F:5'-3' exonuclease activity"/>
    <property type="evidence" value="ECO:0007669"/>
    <property type="project" value="TreeGrafter"/>
</dbReference>
<dbReference type="InterPro" id="IPR049132">
    <property type="entry name" value="FAN1-like_euk"/>
</dbReference>
<keyword evidence="3 5" id="KW-0378">Hydrolase</keyword>
<dbReference type="GO" id="GO:0046872">
    <property type="term" value="F:metal ion binding"/>
    <property type="evidence" value="ECO:0007669"/>
    <property type="project" value="UniProtKB-KW"/>
</dbReference>
<dbReference type="PANTHER" id="PTHR15749:SF4">
    <property type="entry name" value="FANCONI-ASSOCIATED NUCLEASE 1"/>
    <property type="match status" value="1"/>
</dbReference>
<evidence type="ECO:0000256" key="2">
    <source>
        <dbReference type="ARBA" id="ARBA00022723"/>
    </source>
</evidence>
<keyword evidence="2 5" id="KW-0479">Metal-binding</keyword>
<comment type="cofactor">
    <cofactor evidence="5">
        <name>Mg(2+)</name>
        <dbReference type="ChEBI" id="CHEBI:18420"/>
    </cofactor>
    <cofactor evidence="5">
        <name>Mn(2+)</name>
        <dbReference type="ChEBI" id="CHEBI:29035"/>
    </cofactor>
</comment>
<keyword evidence="5" id="KW-0539">Nucleus</keyword>
<organism evidence="8 9">
    <name type="scientific">Puccinia graminis f. sp. tritici</name>
    <dbReference type="NCBI Taxonomy" id="56615"/>
    <lineage>
        <taxon>Eukaryota</taxon>
        <taxon>Fungi</taxon>
        <taxon>Dikarya</taxon>
        <taxon>Basidiomycota</taxon>
        <taxon>Pucciniomycotina</taxon>
        <taxon>Pucciniomycetes</taxon>
        <taxon>Pucciniales</taxon>
        <taxon>Pucciniaceae</taxon>
        <taxon>Puccinia</taxon>
    </lineage>
</organism>
<comment type="function">
    <text evidence="5">Nuclease required for the repair of DNA interstrand cross-links (ICL). Acts as a 5'-3' exonuclease that anchors at a cut end of DNA and cleaves DNA successively at every third nucleotide, allowing to excise an ICL from one strand through flanking incisions.</text>
</comment>
<dbReference type="CDD" id="cd22326">
    <property type="entry name" value="FAN1-like"/>
    <property type="match status" value="1"/>
</dbReference>
<evidence type="ECO:0000256" key="5">
    <source>
        <dbReference type="RuleBase" id="RU365033"/>
    </source>
</evidence>
<dbReference type="GO" id="GO:0005634">
    <property type="term" value="C:nucleus"/>
    <property type="evidence" value="ECO:0007669"/>
    <property type="project" value="UniProtKB-SubCell"/>
</dbReference>
<dbReference type="EC" id="3.1.4.1" evidence="5"/>
<dbReference type="InterPro" id="IPR033315">
    <property type="entry name" value="Fan1-like"/>
</dbReference>
<feature type="region of interest" description="Disordered" evidence="6">
    <location>
        <begin position="620"/>
        <end position="659"/>
    </location>
</feature>
<feature type="domain" description="VRR-NUC" evidence="7">
    <location>
        <begin position="1165"/>
        <end position="1280"/>
    </location>
</feature>
<gene>
    <name evidence="8" type="ORF">PGTUg99_024909</name>
</gene>
<dbReference type="GO" id="GO:0036297">
    <property type="term" value="P:interstrand cross-link repair"/>
    <property type="evidence" value="ECO:0007669"/>
    <property type="project" value="InterPro"/>
</dbReference>
<sequence length="1310" mass="148556">MSSPPTVILDSSSSSSSDSSEHSDHPSPAKSSKKLSKRKKNQKNNNKPKDKFLITADQWTPIAGPSVPKPNKHQNNHPQETLSLIEPTTNTKLVSLFEPSTSSSSARTATEDLLLAQSNDQEAQQPILVTVEQRVSLYVNCFEEMLNIVLRHEDFLFLPSELRILNSWQALPRSSKYLFVRLFMRKHENWFRLDKLSSYEADVGDLGQTCGSLCKPVDELLAELTRMDPLITSLNNNHCRGGMENIEYPGDQSASHLGGPLNMSTQLEEFNHQYATGGGLNDIHYAGHQLNNYSPCQGTNDPQYPAHQLNPYSPSQAFNNLPYAGYQINTYNSPGLGINDVQYTGHQLNLFNPSEGISNAHYTGQQHGIPVTGLFRHSPPAKLDQLNPYNNPYEAINNVQFTSQAHGTHLDGFLKSSPPAKFDPLNLPQHSPNGGMDDAQYSGEQPGISFSDLIRSSPAVEPDHLTTFNHYEGMNDIQWATQQPVSLDELLQCNTHDLAMLEGPYSGALQDTELAYQDQLKSFNQLSPTIPSRIQLGDPSTCPDSPADSLKTDEGIIAQLNVFLDQTSRTKNWTQPPANTLSSHLDQAPNSCRVDESPGPEWIPFDVNDSQILPDIPPIPPPVDIRPTSITKPPDLVSTTPSVSPSRSQPVESGKDPELSSFATMTSSVDYGLLNTDDLFACMNLDELKSFAKKLNANPHTTRDMIILSIKAVTCKQSTLFGAPSTNKGKQRKQLSLKFTKKGLKESQILSLNSRILKIIGPSIKLRPKVCSLFKRLHLIFYRSTTITEKTMTASMLAQMRIRNYPTYTVIRTNSIFDSREQLMKYEEALELEKQFDDLMVNERRPWNEDDQGKARRQEAKTVRLKKALDVFESAWLLWQAVILEENDRLDNRLNQGLIYPEYDRSNYYKRRFQPGWPLTRILQKGLAILARFKEYEREVKVLEALIQQPHFRRGKRGQWYDRLALVLMTHLARDESLTVEQRQIHMNSALYTCEHGLKDPDTHQLYRFSLGRRLARLQAIGGALQHPWMNSLEPTQVEDWKTARRTTIHRTMDNDDRESGVKSRWMSILDNTLLSVEEIALEHYLSDHPHWRGFHSETGILKMIFSLVFWDVIFAPVPGAFETAFQTAPLDIATDAFAIVRRPLIDERMGKIEGGGSEEIVNRMRETYVRESGRKTWSIGISQGYWERYRLEDLEQIVRCFSAQAFILISNALFEDYSVWSAGAPDLCLWDPSQMRCKFVEVKGPGDKLSEQQKVKFFKPFFLSFFLSGPLFQVFKSEGRGRTTPHRVAARFVVLSQEFRLIHWPLLLL</sequence>
<evidence type="ECO:0000313" key="9">
    <source>
        <dbReference type="Proteomes" id="UP000325313"/>
    </source>
</evidence>
<keyword evidence="4 5" id="KW-0460">Magnesium</keyword>
<keyword evidence="5" id="KW-0227">DNA damage</keyword>
<dbReference type="Pfam" id="PF21315">
    <property type="entry name" value="FAN1_HTH"/>
    <property type="match status" value="1"/>
</dbReference>
<keyword evidence="5" id="KW-0464">Manganese</keyword>
<evidence type="ECO:0000259" key="7">
    <source>
        <dbReference type="SMART" id="SM00990"/>
    </source>
</evidence>
<comment type="catalytic activity">
    <reaction evidence="5">
        <text>Hydrolytically removes 5'-nucleotides successively from the 3'-hydroxy termini of 3'-hydroxy-terminated oligonucleotides.</text>
        <dbReference type="EC" id="3.1.4.1"/>
    </reaction>
</comment>
<dbReference type="Proteomes" id="UP000325313">
    <property type="component" value="Unassembled WGS sequence"/>
</dbReference>
<comment type="similarity">
    <text evidence="5">Belongs to the FAN1 family.</text>
</comment>
<comment type="caution">
    <text evidence="8">The sequence shown here is derived from an EMBL/GenBank/DDBJ whole genome shotgun (WGS) entry which is preliminary data.</text>
</comment>
<proteinExistence type="inferred from homology"/>
<protein>
    <recommendedName>
        <fullName evidence="5">Fanconi-associated nuclease</fullName>
        <ecNumber evidence="5">3.1.4.1</ecNumber>
    </recommendedName>
</protein>
<feature type="compositionally biased region" description="Low complexity" evidence="6">
    <location>
        <begin position="633"/>
        <end position="652"/>
    </location>
</feature>
<dbReference type="EMBL" id="VDEP01000238">
    <property type="protein sequence ID" value="KAA1121432.1"/>
    <property type="molecule type" value="Genomic_DNA"/>
</dbReference>
<dbReference type="Pfam" id="PF08774">
    <property type="entry name" value="VRR_NUC"/>
    <property type="match status" value="1"/>
</dbReference>
<dbReference type="Pfam" id="PF21170">
    <property type="entry name" value="FAN1_TPR"/>
    <property type="match status" value="1"/>
</dbReference>
<evidence type="ECO:0000256" key="6">
    <source>
        <dbReference type="SAM" id="MobiDB-lite"/>
    </source>
</evidence>
<dbReference type="GO" id="GO:0017108">
    <property type="term" value="F:5'-flap endonuclease activity"/>
    <property type="evidence" value="ECO:0007669"/>
    <property type="project" value="TreeGrafter"/>
</dbReference>
<keyword evidence="5" id="KW-0234">DNA repair</keyword>
<feature type="compositionally biased region" description="Basic residues" evidence="6">
    <location>
        <begin position="31"/>
        <end position="42"/>
    </location>
</feature>
<dbReference type="InterPro" id="IPR049126">
    <property type="entry name" value="FAN1-like_TPR"/>
</dbReference>
<evidence type="ECO:0000256" key="3">
    <source>
        <dbReference type="ARBA" id="ARBA00022801"/>
    </source>
</evidence>